<dbReference type="SUPFAM" id="SSF53098">
    <property type="entry name" value="Ribonuclease H-like"/>
    <property type="match status" value="1"/>
</dbReference>
<dbReference type="Gene3D" id="3.30.420.10">
    <property type="entry name" value="Ribonuclease H-like superfamily/Ribonuclease H"/>
    <property type="match status" value="1"/>
</dbReference>
<dbReference type="EMBL" id="PQGG01000005">
    <property type="protein sequence ID" value="POP54510.1"/>
    <property type="molecule type" value="Genomic_DNA"/>
</dbReference>
<name>A0A2S4HKV6_9GAMM</name>
<comment type="caution">
    <text evidence="1">The sequence shown here is derived from an EMBL/GenBank/DDBJ whole genome shotgun (WGS) entry which is preliminary data.</text>
</comment>
<proteinExistence type="predicted"/>
<evidence type="ECO:0000313" key="2">
    <source>
        <dbReference type="Proteomes" id="UP000237222"/>
    </source>
</evidence>
<sequence length="520" mass="59202">MSDFFHYIEEPLLTFGQGQTAEDPRDGLSLFGPFENTGTMPNHVVIGTKAGIKLWESWCVELNSPSACVEVNRQRPWPPYPGFDIAFGSPWPLPIKEFTLNTETLSSLAHKSDKNERAYEVAGLYLGEMQKVQRLDNRPALIVCVVPDEVYENCRPKSSVKVKSDIPRSREQNIHLKRAIKDHDSGQLRIDIFDDEAAFQQPDNFEQYGLSPDFRRQLKARVMQNDIPIQIVKESTLTVTEQIRNGDPGVNPLSDRLWNLGTGLFYKCGRKPWKTPWARDGVCYVGLAYKRSEKDKSTACCAAQLFLDSGDGIVFVGDFGPWYSETSDEFHLPPDSAEKMLRGTLSAYEEQDGRPLKEVFLHSRSSINKEEYHAFRRALPAGVELTVIRVRKDKLAPRLFRWDEHPKVGRRGMYPILRGTFWQRNPRSGYLFTSGFKPRIGAYDGWEIPVPLSITIQHGDGNLGQIAKDILGLTKLNYNGCQLGESEPITVKYSSAIGEILLANPEVSREYWRHNFKFYM</sequence>
<dbReference type="GO" id="GO:0003676">
    <property type="term" value="F:nucleic acid binding"/>
    <property type="evidence" value="ECO:0007669"/>
    <property type="project" value="InterPro"/>
</dbReference>
<dbReference type="InterPro" id="IPR012337">
    <property type="entry name" value="RNaseH-like_sf"/>
</dbReference>
<protein>
    <recommendedName>
        <fullName evidence="3">Piwi domain-containing protein</fullName>
    </recommendedName>
</protein>
<dbReference type="AlphaFoldDB" id="A0A2S4HKV6"/>
<reference evidence="1" key="1">
    <citation type="submission" date="2018-01" db="EMBL/GenBank/DDBJ databases">
        <authorList>
            <person name="Yu X.-D."/>
        </authorList>
    </citation>
    <scope>NUCLEOTIDE SEQUENCE</scope>
    <source>
        <strain evidence="1">ZX-21</strain>
    </source>
</reference>
<organism evidence="1 2">
    <name type="scientific">Zhongshania marina</name>
    <dbReference type="NCBI Taxonomy" id="2304603"/>
    <lineage>
        <taxon>Bacteria</taxon>
        <taxon>Pseudomonadati</taxon>
        <taxon>Pseudomonadota</taxon>
        <taxon>Gammaproteobacteria</taxon>
        <taxon>Cellvibrionales</taxon>
        <taxon>Spongiibacteraceae</taxon>
        <taxon>Zhongshania</taxon>
    </lineage>
</organism>
<evidence type="ECO:0008006" key="3">
    <source>
        <dbReference type="Google" id="ProtNLM"/>
    </source>
</evidence>
<dbReference type="InterPro" id="IPR036397">
    <property type="entry name" value="RNaseH_sf"/>
</dbReference>
<evidence type="ECO:0000313" key="1">
    <source>
        <dbReference type="EMBL" id="POP54510.1"/>
    </source>
</evidence>
<dbReference type="RefSeq" id="WP_103682751.1">
    <property type="nucleotide sequence ID" value="NZ_PQGG01000005.1"/>
</dbReference>
<accession>A0A2S4HKV6</accession>
<dbReference type="Proteomes" id="UP000237222">
    <property type="component" value="Unassembled WGS sequence"/>
</dbReference>
<gene>
    <name evidence="1" type="ORF">C0068_01625</name>
</gene>
<dbReference type="OrthoDB" id="530017at2"/>